<evidence type="ECO:0000256" key="1">
    <source>
        <dbReference type="SAM" id="Phobius"/>
    </source>
</evidence>
<keyword evidence="1" id="KW-0812">Transmembrane</keyword>
<dbReference type="WBParaSite" id="MBELARI_LOCUS7736">
    <property type="protein sequence ID" value="MBELARI_LOCUS7736"/>
    <property type="gene ID" value="MBELARI_LOCUS7736"/>
</dbReference>
<dbReference type="Proteomes" id="UP000887575">
    <property type="component" value="Unassembled WGS sequence"/>
</dbReference>
<keyword evidence="1" id="KW-0472">Membrane</keyword>
<sequence>MNNFNCTLDVSTIPPLGEYTLECEVAVNGEPITLIPPQHIIVQGMNFETTTRINFDLSPTIKQDQTTGTSPTVFNGALAQIQFNNDLLGLTITANTGDYFPIGLISCSNVFADPSRLGVNATCMGIGNSLLVTFGIGATLLPGQSLTLRTSFFTSQLFATMPTLTVIGPTTPISPSFIVDAPRTVSTCLPVFSINLRQLSGHGKRSLSFQWSFPSDNPFIQSNSTMRNISIPTMELNGDNLKIGVTVCNYINQCTSVNNITIFVDKNAIGVFDVAILGGGKVYPSMRILLEAVPSFTFCGSATPISPLDTHYIWYKNGIAMSQAGSLKISPFEFSVNDTIEYRVQGIYSTNETTYVDNATLILNFIAQPLLVVLSSYQLTVPSDQQIVIDASGSKDPNTMNGLLSHSWSCLNLTSNSSCQIEISIEWNSSILLVPSGYLNDNMSFSFTDTMSGSGLSADVSSIVAMIESKTPSIRFVPFTQGKLNVHDYARIQSFVKSSYGSLNTTWEVMKNEKYGWFDLETILPQNWKTFDEEATLLAAEVLLSLTIPPAINDWPGLLPGTTYAVVLVATNSAGTATSLFEFQTNSPPIPGNLDMNPVSSITALSDLVTLSMGDGWIDPDTPMMFRFGIRVLNFDNTTTVNWNRQSMNSAYTVYLATAGFPPNMGCQKRIGYTAMIEVCDCFSACTIVESSNFSVKPSTNLSLASSNVLNAILSDMDNEMTFSALEKLEALTEEECNVSLNPEISNKVAMELLKSLDDTSSNDEYREVLSAVTQMLGSVDESVLQLMSSTMMRYQIRLMSASATKRKKRDTLLGSLTEKPVTNNNDEGIFVLCDRLLKNGATTILFYFQAIENALSDDCKQLDDTSERIIAEKGEGYTFVQAQSLSTSDPTLVNRTYTLAGATNNKIISFDEIFRLNFESWNCGDGSTLCDYTCLASASISSTLFGINVNFSAYFFNNQYSALTANKSASNLYRISIKDPLSGNDVLFAGMYRILVPLTAYKSANYYNCFIFSLTSNIWDSRGCISALFPTTINGSNFLSCNCTQTGIIGVFTVSAPTPPTISIHNQIEIDFSLTPNSTIIVQQAQLLNRLATASGLDRSRLVQSNSNAGFFSFILLPPINTDQLSNSYAVQAISRAVDPRSGVKLFDTGVKLVDTSWAPVIRNLSYDSYARKVIAKIERSYAQVIGNNTNLAALWATTIAQAMQISQYRIKNPQIYPGIVFNFTITVPFDQEIDPLSAEEISVMLIEATSYGELTLPSSTGDFLPVDALTEADIVILMVLESSNALAIGIVSGVSLTVGLATIYILGAVYVKLRTDKLIQLERERILMSNPVPPPPQYPIAVTEPLHVQGNGTQRRRTRSVITNLINR</sequence>
<reference evidence="3" key="1">
    <citation type="submission" date="2024-02" db="UniProtKB">
        <authorList>
            <consortium name="WormBaseParasite"/>
        </authorList>
    </citation>
    <scope>IDENTIFICATION</scope>
</reference>
<keyword evidence="2" id="KW-1185">Reference proteome</keyword>
<protein>
    <recommendedName>
        <fullName evidence="4">PKD/REJ-like domain-containing protein</fullName>
    </recommendedName>
</protein>
<feature type="transmembrane region" description="Helical" evidence="1">
    <location>
        <begin position="1287"/>
        <end position="1313"/>
    </location>
</feature>
<accession>A0AAF3FKT2</accession>
<keyword evidence="1" id="KW-1133">Transmembrane helix</keyword>
<evidence type="ECO:0008006" key="4">
    <source>
        <dbReference type="Google" id="ProtNLM"/>
    </source>
</evidence>
<evidence type="ECO:0000313" key="3">
    <source>
        <dbReference type="WBParaSite" id="MBELARI_LOCUS7736"/>
    </source>
</evidence>
<organism evidence="2 3">
    <name type="scientific">Mesorhabditis belari</name>
    <dbReference type="NCBI Taxonomy" id="2138241"/>
    <lineage>
        <taxon>Eukaryota</taxon>
        <taxon>Metazoa</taxon>
        <taxon>Ecdysozoa</taxon>
        <taxon>Nematoda</taxon>
        <taxon>Chromadorea</taxon>
        <taxon>Rhabditida</taxon>
        <taxon>Rhabditina</taxon>
        <taxon>Rhabditomorpha</taxon>
        <taxon>Rhabditoidea</taxon>
        <taxon>Rhabditidae</taxon>
        <taxon>Mesorhabditinae</taxon>
        <taxon>Mesorhabditis</taxon>
    </lineage>
</organism>
<evidence type="ECO:0000313" key="2">
    <source>
        <dbReference type="Proteomes" id="UP000887575"/>
    </source>
</evidence>
<name>A0AAF3FKT2_9BILA</name>
<proteinExistence type="predicted"/>